<dbReference type="SUPFAM" id="SSF52343">
    <property type="entry name" value="Ferredoxin reductase-like, C-terminal NADP-linked domain"/>
    <property type="match status" value="1"/>
</dbReference>
<reference evidence="13" key="1">
    <citation type="submission" date="2022-11" db="EMBL/GenBank/DDBJ databases">
        <authorList>
            <person name="Petersen C."/>
        </authorList>
    </citation>
    <scope>NUCLEOTIDE SEQUENCE</scope>
    <source>
        <strain evidence="13">IBT 26290</strain>
    </source>
</reference>
<dbReference type="PANTHER" id="PTHR32361">
    <property type="entry name" value="FERRIC/CUPRIC REDUCTASE TRANSMEMBRANE COMPONENT"/>
    <property type="match status" value="1"/>
</dbReference>
<dbReference type="Proteomes" id="UP001149163">
    <property type="component" value="Unassembled WGS sequence"/>
</dbReference>
<dbReference type="SFLD" id="SFLDS00052">
    <property type="entry name" value="Ferric_Reductase_Domain"/>
    <property type="match status" value="1"/>
</dbReference>
<organism evidence="13 14">
    <name type="scientific">Penicillium canariense</name>
    <dbReference type="NCBI Taxonomy" id="189055"/>
    <lineage>
        <taxon>Eukaryota</taxon>
        <taxon>Fungi</taxon>
        <taxon>Dikarya</taxon>
        <taxon>Ascomycota</taxon>
        <taxon>Pezizomycotina</taxon>
        <taxon>Eurotiomycetes</taxon>
        <taxon>Eurotiomycetidae</taxon>
        <taxon>Eurotiales</taxon>
        <taxon>Aspergillaceae</taxon>
        <taxon>Penicillium</taxon>
    </lineage>
</organism>
<keyword evidence="5 10" id="KW-1133">Transmembrane helix</keyword>
<dbReference type="CDD" id="cd06186">
    <property type="entry name" value="NOX_Duox_like_FAD_NADP"/>
    <property type="match status" value="1"/>
</dbReference>
<evidence type="ECO:0000256" key="8">
    <source>
        <dbReference type="ARBA" id="ARBA00023136"/>
    </source>
</evidence>
<keyword evidence="7" id="KW-0406">Ion transport</keyword>
<evidence type="ECO:0000256" key="11">
    <source>
        <dbReference type="SAM" id="SignalP"/>
    </source>
</evidence>
<feature type="chain" id="PRO_5040882689" description="FAD-binding FR-type domain-containing protein" evidence="11">
    <location>
        <begin position="21"/>
        <end position="772"/>
    </location>
</feature>
<feature type="transmembrane region" description="Helical" evidence="10">
    <location>
        <begin position="264"/>
        <end position="284"/>
    </location>
</feature>
<dbReference type="PROSITE" id="PS51384">
    <property type="entry name" value="FAD_FR"/>
    <property type="match status" value="1"/>
</dbReference>
<comment type="caution">
    <text evidence="13">The sequence shown here is derived from an EMBL/GenBank/DDBJ whole genome shotgun (WGS) entry which is preliminary data.</text>
</comment>
<accession>A0A9W9HJV2</accession>
<dbReference type="EMBL" id="JAPQKN010000008">
    <property type="protein sequence ID" value="KAJ5151218.1"/>
    <property type="molecule type" value="Genomic_DNA"/>
</dbReference>
<keyword evidence="14" id="KW-1185">Reference proteome</keyword>
<dbReference type="Pfam" id="PF01794">
    <property type="entry name" value="Ferric_reduct"/>
    <property type="match status" value="1"/>
</dbReference>
<dbReference type="GeneID" id="81431770"/>
<evidence type="ECO:0000256" key="4">
    <source>
        <dbReference type="ARBA" id="ARBA00022692"/>
    </source>
</evidence>
<evidence type="ECO:0000313" key="14">
    <source>
        <dbReference type="Proteomes" id="UP001149163"/>
    </source>
</evidence>
<evidence type="ECO:0000256" key="9">
    <source>
        <dbReference type="ARBA" id="ARBA00023180"/>
    </source>
</evidence>
<reference evidence="13" key="2">
    <citation type="journal article" date="2023" name="IMA Fungus">
        <title>Comparative genomic study of the Penicillium genus elucidates a diverse pangenome and 15 lateral gene transfer events.</title>
        <authorList>
            <person name="Petersen C."/>
            <person name="Sorensen T."/>
            <person name="Nielsen M.R."/>
            <person name="Sondergaard T.E."/>
            <person name="Sorensen J.L."/>
            <person name="Fitzpatrick D.A."/>
            <person name="Frisvad J.C."/>
            <person name="Nielsen K.L."/>
        </authorList>
    </citation>
    <scope>NUCLEOTIDE SEQUENCE</scope>
    <source>
        <strain evidence="13">IBT 26290</strain>
    </source>
</reference>
<evidence type="ECO:0000256" key="1">
    <source>
        <dbReference type="ARBA" id="ARBA00004141"/>
    </source>
</evidence>
<comment type="subcellular location">
    <subcellularLocation>
        <location evidence="1">Membrane</location>
        <topology evidence="1">Multi-pass membrane protein</topology>
    </subcellularLocation>
</comment>
<keyword evidence="8 10" id="KW-0472">Membrane</keyword>
<feature type="transmembrane region" description="Helical" evidence="10">
    <location>
        <begin position="408"/>
        <end position="426"/>
    </location>
</feature>
<dbReference type="InterPro" id="IPR013130">
    <property type="entry name" value="Fe3_Rdtase_TM_dom"/>
</dbReference>
<name>A0A9W9HJV2_9EURO</name>
<dbReference type="InterPro" id="IPR017927">
    <property type="entry name" value="FAD-bd_FR_type"/>
</dbReference>
<feature type="transmembrane region" description="Helical" evidence="10">
    <location>
        <begin position="178"/>
        <end position="197"/>
    </location>
</feature>
<dbReference type="InterPro" id="IPR013121">
    <property type="entry name" value="Fe_red_NAD-bd_6"/>
</dbReference>
<feature type="signal peptide" evidence="11">
    <location>
        <begin position="1"/>
        <end position="20"/>
    </location>
</feature>
<dbReference type="GO" id="GO:0015677">
    <property type="term" value="P:copper ion import"/>
    <property type="evidence" value="ECO:0007669"/>
    <property type="project" value="TreeGrafter"/>
</dbReference>
<feature type="transmembrane region" description="Helical" evidence="10">
    <location>
        <begin position="344"/>
        <end position="366"/>
    </location>
</feature>
<dbReference type="PANTHER" id="PTHR32361:SF9">
    <property type="entry name" value="FERRIC REDUCTASE TRANSMEMBRANE COMPONENT 3-RELATED"/>
    <property type="match status" value="1"/>
</dbReference>
<dbReference type="Gene3D" id="3.40.50.80">
    <property type="entry name" value="Nucleotide-binding domain of ferredoxin-NADP reductase (FNR) module"/>
    <property type="match status" value="1"/>
</dbReference>
<evidence type="ECO:0000256" key="2">
    <source>
        <dbReference type="ARBA" id="ARBA00006278"/>
    </source>
</evidence>
<sequence length="772" mass="85291">MRVFFPSMLAIAIWGTTVWSADMPKNQQCLFSVYLPISSLPFPSSESSSPHNGSSSSSNGSYSLTRANLGAVCQGTLALTSVYAGGLVYCSSSEVEAGFEYIRQICAKSDYKLPDLTTIAKKLTDNYISSLKVINSGDISANDTLTVPVLISSSYFRLSYRSVDAWYGGKSRSLTYCLGVYGFWAGILGIGMLYNLLNSRSIYKMTQTRSDIEQWGTPSKLGPTLKFAAIHHWVQTNFIVPSAIGSYRRRLLFGCTIPTRMESLAVGSFWALVVALNVVGMDVFSESLMQSNVSWQAWQYVSDRTGILSYATLPVLWMFAGRNNIFLWATGWNFQTFNIFHRHVARIGTLLAIVHSVAYTVVYAYYVGTYRNSLKEAWFVLGFPATVAMSALCLLTSWSWLRRRFYEVFLQMHILLSVVVVAGVFVHTSKFYGTYDPPPLGTRRNLVLRPLSPPASTPVATYHEDFDIIRLEVRPVSPLVNLAPGQFFFLYQPFSWRGYENHPFSLAAWKYESSIAPRKGPAELVPSKGTGEKEFSIHIASTSSTPLESPSSNPSNLPTPTQPRLTLTFLIRPCDGWTRRVRDSCKKSNGVCTSTFLFEGPYGHSAPLYTFDTVIMVVGGTGISGAVPYILDHISRTQNGSKDLTRITRISLVWASSHRAVFQNICGRELAPAMGREDFEAKFFCTCPLSPYTGSKESASLVESTSSAITVHTGRPDVESLIAEAARGASASERVCVFACGPANMADDARAAVHRAMNAGSRIEYFEEAYGW</sequence>
<dbReference type="GO" id="GO:0006826">
    <property type="term" value="P:iron ion transport"/>
    <property type="evidence" value="ECO:0007669"/>
    <property type="project" value="TreeGrafter"/>
</dbReference>
<dbReference type="InterPro" id="IPR051410">
    <property type="entry name" value="Ferric/Cupric_Reductase"/>
</dbReference>
<protein>
    <recommendedName>
        <fullName evidence="12">FAD-binding FR-type domain-containing protein</fullName>
    </recommendedName>
</protein>
<feature type="domain" description="FAD-binding FR-type" evidence="12">
    <location>
        <begin position="446"/>
        <end position="608"/>
    </location>
</feature>
<proteinExistence type="inferred from homology"/>
<keyword evidence="3" id="KW-0813">Transport</keyword>
<dbReference type="GO" id="GO:0005886">
    <property type="term" value="C:plasma membrane"/>
    <property type="evidence" value="ECO:0007669"/>
    <property type="project" value="TreeGrafter"/>
</dbReference>
<dbReference type="GO" id="GO:0006879">
    <property type="term" value="P:intracellular iron ion homeostasis"/>
    <property type="evidence" value="ECO:0007669"/>
    <property type="project" value="TreeGrafter"/>
</dbReference>
<evidence type="ECO:0000256" key="3">
    <source>
        <dbReference type="ARBA" id="ARBA00022448"/>
    </source>
</evidence>
<keyword evidence="9" id="KW-0325">Glycoprotein</keyword>
<evidence type="ECO:0000256" key="6">
    <source>
        <dbReference type="ARBA" id="ARBA00023002"/>
    </source>
</evidence>
<keyword evidence="6" id="KW-0560">Oxidoreductase</keyword>
<dbReference type="RefSeq" id="XP_056538551.1">
    <property type="nucleotide sequence ID" value="XM_056692594.1"/>
</dbReference>
<dbReference type="OrthoDB" id="167398at2759"/>
<dbReference type="SFLD" id="SFLDG01168">
    <property type="entry name" value="Ferric_reductase_subgroup_(FRE"/>
    <property type="match status" value="1"/>
</dbReference>
<dbReference type="Pfam" id="PF08030">
    <property type="entry name" value="NAD_binding_6"/>
    <property type="match status" value="1"/>
</dbReference>
<keyword evidence="4 10" id="KW-0812">Transmembrane</keyword>
<comment type="similarity">
    <text evidence="2">Belongs to the ferric reductase (FRE) family.</text>
</comment>
<gene>
    <name evidence="13" type="ORF">N7482_010470</name>
</gene>
<keyword evidence="11" id="KW-0732">Signal</keyword>
<evidence type="ECO:0000256" key="10">
    <source>
        <dbReference type="SAM" id="Phobius"/>
    </source>
</evidence>
<evidence type="ECO:0000259" key="12">
    <source>
        <dbReference type="PROSITE" id="PS51384"/>
    </source>
</evidence>
<dbReference type="AlphaFoldDB" id="A0A9W9HJV2"/>
<evidence type="ECO:0000256" key="5">
    <source>
        <dbReference type="ARBA" id="ARBA00022989"/>
    </source>
</evidence>
<feature type="transmembrane region" description="Helical" evidence="10">
    <location>
        <begin position="378"/>
        <end position="401"/>
    </location>
</feature>
<evidence type="ECO:0000313" key="13">
    <source>
        <dbReference type="EMBL" id="KAJ5151218.1"/>
    </source>
</evidence>
<evidence type="ECO:0000256" key="7">
    <source>
        <dbReference type="ARBA" id="ARBA00023065"/>
    </source>
</evidence>
<feature type="transmembrane region" description="Helical" evidence="10">
    <location>
        <begin position="307"/>
        <end position="332"/>
    </location>
</feature>
<dbReference type="InterPro" id="IPR039261">
    <property type="entry name" value="FNR_nucleotide-bd"/>
</dbReference>
<dbReference type="GO" id="GO:0000293">
    <property type="term" value="F:ferric-chelate reductase activity"/>
    <property type="evidence" value="ECO:0007669"/>
    <property type="project" value="UniProtKB-ARBA"/>
</dbReference>